<dbReference type="PROSITE" id="PS51706">
    <property type="entry name" value="G_ENGB"/>
    <property type="match status" value="1"/>
</dbReference>
<dbReference type="RefSeq" id="WP_135347495.1">
    <property type="nucleotide sequence ID" value="NZ_SRJD01000003.1"/>
</dbReference>
<dbReference type="PANTHER" id="PTHR11649:SF13">
    <property type="entry name" value="ENGB-TYPE G DOMAIN-CONTAINING PROTEIN"/>
    <property type="match status" value="1"/>
</dbReference>
<evidence type="ECO:0000256" key="10">
    <source>
        <dbReference type="HAMAP-Rule" id="MF_00321"/>
    </source>
</evidence>
<comment type="function">
    <text evidence="10">Necessary for normal cell division and for the maintenance of normal septation.</text>
</comment>
<proteinExistence type="inferred from homology"/>
<evidence type="ECO:0000256" key="3">
    <source>
        <dbReference type="ARBA" id="ARBA00022618"/>
    </source>
</evidence>
<evidence type="ECO:0000256" key="9">
    <source>
        <dbReference type="ARBA" id="ARBA00023306"/>
    </source>
</evidence>
<dbReference type="Gene3D" id="3.40.50.300">
    <property type="entry name" value="P-loop containing nucleotide triphosphate hydrolases"/>
    <property type="match status" value="1"/>
</dbReference>
<comment type="cofactor">
    <cofactor evidence="1">
        <name>Mg(2+)</name>
        <dbReference type="ChEBI" id="CHEBI:18420"/>
    </cofactor>
</comment>
<dbReference type="FunFam" id="3.40.50.300:FF:000098">
    <property type="entry name" value="Probable GTP-binding protein EngB"/>
    <property type="match status" value="1"/>
</dbReference>
<dbReference type="GO" id="GO:0005829">
    <property type="term" value="C:cytosol"/>
    <property type="evidence" value="ECO:0007669"/>
    <property type="project" value="TreeGrafter"/>
</dbReference>
<dbReference type="InterPro" id="IPR006073">
    <property type="entry name" value="GTP-bd"/>
</dbReference>
<reference evidence="12 13" key="1">
    <citation type="journal article" date="2015" name="Int. J. Syst. Evol. Microbiol.">
        <title>Sporolactobacillus shoreae sp. nov. and Sporolactobacillus spathodeae sp. nov., two spore-forming lactic acid bacteria isolated from tree barks in Thailand.</title>
        <authorList>
            <person name="Thamacharoensuk T."/>
            <person name="Kitahara M."/>
            <person name="Ohkuma M."/>
            <person name="Thongchul N."/>
            <person name="Tanasupawat S."/>
        </authorList>
    </citation>
    <scope>NUCLEOTIDE SEQUENCE [LARGE SCALE GENOMIC DNA]</scope>
    <source>
        <strain evidence="12 13">BK92</strain>
    </source>
</reference>
<evidence type="ECO:0000259" key="11">
    <source>
        <dbReference type="PROSITE" id="PS51706"/>
    </source>
</evidence>
<evidence type="ECO:0000256" key="4">
    <source>
        <dbReference type="ARBA" id="ARBA00022723"/>
    </source>
</evidence>
<evidence type="ECO:0000256" key="8">
    <source>
        <dbReference type="ARBA" id="ARBA00023210"/>
    </source>
</evidence>
<dbReference type="InterPro" id="IPR019987">
    <property type="entry name" value="GTP-bd_ribosome_bio_YsxC"/>
</dbReference>
<keyword evidence="3 10" id="KW-0132">Cell division</keyword>
<evidence type="ECO:0000256" key="1">
    <source>
        <dbReference type="ARBA" id="ARBA00001946"/>
    </source>
</evidence>
<organism evidence="12 13">
    <name type="scientific">Sporolactobacillus shoreae</name>
    <dbReference type="NCBI Taxonomy" id="1465501"/>
    <lineage>
        <taxon>Bacteria</taxon>
        <taxon>Bacillati</taxon>
        <taxon>Bacillota</taxon>
        <taxon>Bacilli</taxon>
        <taxon>Bacillales</taxon>
        <taxon>Sporolactobacillaceae</taxon>
        <taxon>Sporolactobacillus</taxon>
    </lineage>
</organism>
<keyword evidence="5 10" id="KW-0547">Nucleotide-binding</keyword>
<gene>
    <name evidence="10" type="primary">engB</name>
    <name evidence="12" type="ORF">E4665_03875</name>
</gene>
<dbReference type="Pfam" id="PF01926">
    <property type="entry name" value="MMR_HSR1"/>
    <property type="match status" value="1"/>
</dbReference>
<evidence type="ECO:0000313" key="13">
    <source>
        <dbReference type="Proteomes" id="UP000298347"/>
    </source>
</evidence>
<keyword evidence="8 10" id="KW-0717">Septation</keyword>
<dbReference type="CDD" id="cd01876">
    <property type="entry name" value="YihA_EngB"/>
    <property type="match status" value="1"/>
</dbReference>
<dbReference type="OrthoDB" id="9804921at2"/>
<protein>
    <recommendedName>
        <fullName evidence="10">Probable GTP-binding protein EngB</fullName>
    </recommendedName>
</protein>
<accession>A0A4Z0GTB8</accession>
<dbReference type="SUPFAM" id="SSF52540">
    <property type="entry name" value="P-loop containing nucleoside triphosphate hydrolases"/>
    <property type="match status" value="1"/>
</dbReference>
<evidence type="ECO:0000256" key="6">
    <source>
        <dbReference type="ARBA" id="ARBA00022842"/>
    </source>
</evidence>
<dbReference type="AlphaFoldDB" id="A0A4Z0GTB8"/>
<comment type="caution">
    <text evidence="12">The sequence shown here is derived from an EMBL/GenBank/DDBJ whole genome shotgun (WGS) entry which is preliminary data.</text>
</comment>
<evidence type="ECO:0000256" key="7">
    <source>
        <dbReference type="ARBA" id="ARBA00023134"/>
    </source>
</evidence>
<feature type="domain" description="EngB-type G" evidence="11">
    <location>
        <begin position="22"/>
        <end position="194"/>
    </location>
</feature>
<dbReference type="PANTHER" id="PTHR11649">
    <property type="entry name" value="MSS1/TRME-RELATED GTP-BINDING PROTEIN"/>
    <property type="match status" value="1"/>
</dbReference>
<evidence type="ECO:0000313" key="12">
    <source>
        <dbReference type="EMBL" id="TGA99472.1"/>
    </source>
</evidence>
<comment type="similarity">
    <text evidence="2 10">Belongs to the TRAFAC class TrmE-Era-EngA-EngB-Septin-like GTPase superfamily. EngB GTPase family.</text>
</comment>
<dbReference type="HAMAP" id="MF_00321">
    <property type="entry name" value="GTPase_EngB"/>
    <property type="match status" value="1"/>
</dbReference>
<keyword evidence="4" id="KW-0479">Metal-binding</keyword>
<keyword evidence="13" id="KW-1185">Reference proteome</keyword>
<evidence type="ECO:0000256" key="5">
    <source>
        <dbReference type="ARBA" id="ARBA00022741"/>
    </source>
</evidence>
<evidence type="ECO:0000256" key="2">
    <source>
        <dbReference type="ARBA" id="ARBA00009638"/>
    </source>
</evidence>
<dbReference type="InterPro" id="IPR030393">
    <property type="entry name" value="G_ENGB_dom"/>
</dbReference>
<dbReference type="NCBIfam" id="TIGR03598">
    <property type="entry name" value="GTPase_YsxC"/>
    <property type="match status" value="1"/>
</dbReference>
<dbReference type="GO" id="GO:0000917">
    <property type="term" value="P:division septum assembly"/>
    <property type="evidence" value="ECO:0007669"/>
    <property type="project" value="UniProtKB-KW"/>
</dbReference>
<dbReference type="EMBL" id="SRJD01000003">
    <property type="protein sequence ID" value="TGA99472.1"/>
    <property type="molecule type" value="Genomic_DNA"/>
</dbReference>
<sequence>MKINQADYIISAVGPAQYPSDGLPEIALAGRSNVGKSSFINKMLGRRNLVRTSEKPGKTQKLNYFKINEAFYFVDVPGYGYAKVSKADKEAWGKMLEKYFSERTQLSAVVHVVDLRHPPSKDDVKMHDYLAYFGRPVITVATKADKIPKGKHQSQKQVIARDLGLGPEDSLLLFSSVTGVGKDEAWRALSPYLG</sequence>
<dbReference type="GO" id="GO:0046872">
    <property type="term" value="F:metal ion binding"/>
    <property type="evidence" value="ECO:0007669"/>
    <property type="project" value="UniProtKB-KW"/>
</dbReference>
<name>A0A4Z0GTB8_9BACL</name>
<keyword evidence="9 10" id="KW-0131">Cell cycle</keyword>
<dbReference type="Proteomes" id="UP000298347">
    <property type="component" value="Unassembled WGS sequence"/>
</dbReference>
<dbReference type="GO" id="GO:0005525">
    <property type="term" value="F:GTP binding"/>
    <property type="evidence" value="ECO:0007669"/>
    <property type="project" value="UniProtKB-UniRule"/>
</dbReference>
<keyword evidence="7 10" id="KW-0342">GTP-binding</keyword>
<dbReference type="InterPro" id="IPR027417">
    <property type="entry name" value="P-loop_NTPase"/>
</dbReference>
<keyword evidence="6" id="KW-0460">Magnesium</keyword>